<dbReference type="Pfam" id="PF01890">
    <property type="entry name" value="CbiG_C"/>
    <property type="match status" value="1"/>
</dbReference>
<dbReference type="InterPro" id="IPR036518">
    <property type="entry name" value="CobE/GbiG_C_sf"/>
</dbReference>
<accession>A0A238YD47</accession>
<dbReference type="InterPro" id="IPR038029">
    <property type="entry name" value="GbiG_N_sf"/>
</dbReference>
<keyword evidence="5" id="KW-1185">Reference proteome</keyword>
<dbReference type="SUPFAM" id="SSF159672">
    <property type="entry name" value="CbiG N-terminal domain-like"/>
    <property type="match status" value="1"/>
</dbReference>
<sequence>MASPPETAIHALSAQGLDLALRIAPDLDARVYAPARLAAGREGVAPFAGLAAHMARVFRQHRRHVFVAATGIAVRAVAPHLQDKARDPAVAVLDLAGRFAVSLVSGHVGGANELARELARLTGATAVITTGTDAACLPGVDELAAAKGMAVENARAVKAVSAALLEGRPVQCYDPEGRLLCGDDAGGLLVATAPAHWAPDAPGVWCHWQAGGAYPGTFRAYPRCLCLGLGSRRGVGEREILAHVAHVFAQHGLARQSIGRVGTAVIKREDPGICAAAAALGPEVVFFEVEALAAVEAAGQSETVKRRVGSGSVCEAAALLLSGAPAPLVDKVKGEGVTCAVALLPVKGE</sequence>
<evidence type="ECO:0000259" key="2">
    <source>
        <dbReference type="Pfam" id="PF11760"/>
    </source>
</evidence>
<evidence type="ECO:0000259" key="3">
    <source>
        <dbReference type="Pfam" id="PF11761"/>
    </source>
</evidence>
<dbReference type="InterPro" id="IPR021744">
    <property type="entry name" value="CbiG_N"/>
</dbReference>
<dbReference type="InterPro" id="IPR052553">
    <property type="entry name" value="CbiG_hydrolase"/>
</dbReference>
<dbReference type="RefSeq" id="WP_143337298.1">
    <property type="nucleotide sequence ID" value="NZ_FZOC01000001.1"/>
</dbReference>
<dbReference type="Pfam" id="PF11760">
    <property type="entry name" value="CbiG_N"/>
    <property type="match status" value="1"/>
</dbReference>
<protein>
    <submittedName>
        <fullName evidence="4">Cobalt-precorrin 5A acetaldehyde-lyase</fullName>
    </submittedName>
</protein>
<dbReference type="InterPro" id="IPR021745">
    <property type="entry name" value="CbiG_mid"/>
</dbReference>
<feature type="domain" description="CobE/GbiG C-terminal" evidence="1">
    <location>
        <begin position="225"/>
        <end position="342"/>
    </location>
</feature>
<dbReference type="Gene3D" id="3.40.50.11220">
    <property type="match status" value="1"/>
</dbReference>
<organism evidence="4 5">
    <name type="scientific">Humidesulfovibrio mexicanus</name>
    <dbReference type="NCBI Taxonomy" id="147047"/>
    <lineage>
        <taxon>Bacteria</taxon>
        <taxon>Pseudomonadati</taxon>
        <taxon>Thermodesulfobacteriota</taxon>
        <taxon>Desulfovibrionia</taxon>
        <taxon>Desulfovibrionales</taxon>
        <taxon>Desulfovibrionaceae</taxon>
        <taxon>Humidesulfovibrio</taxon>
    </lineage>
</organism>
<dbReference type="InterPro" id="IPR002750">
    <property type="entry name" value="CobE/GbiG_C"/>
</dbReference>
<evidence type="ECO:0000259" key="1">
    <source>
        <dbReference type="Pfam" id="PF01890"/>
    </source>
</evidence>
<feature type="domain" description="Cobalamin biosynthesis central region" evidence="3">
    <location>
        <begin position="138"/>
        <end position="177"/>
    </location>
</feature>
<dbReference type="PANTHER" id="PTHR37477">
    <property type="entry name" value="COBALT-PRECORRIN-5A HYDROLASE"/>
    <property type="match status" value="1"/>
</dbReference>
<evidence type="ECO:0000313" key="4">
    <source>
        <dbReference type="EMBL" id="SNR68902.1"/>
    </source>
</evidence>
<dbReference type="OrthoDB" id="9781023at2"/>
<dbReference type="EMBL" id="FZOC01000001">
    <property type="protein sequence ID" value="SNR68902.1"/>
    <property type="molecule type" value="Genomic_DNA"/>
</dbReference>
<dbReference type="SUPFAM" id="SSF159664">
    <property type="entry name" value="CobE/GbiG C-terminal domain-like"/>
    <property type="match status" value="1"/>
</dbReference>
<dbReference type="AlphaFoldDB" id="A0A238YD47"/>
<feature type="domain" description="Cobalamin synthesis G N-terminal" evidence="2">
    <location>
        <begin position="53"/>
        <end position="133"/>
    </location>
</feature>
<reference evidence="4 5" key="1">
    <citation type="submission" date="2017-06" db="EMBL/GenBank/DDBJ databases">
        <authorList>
            <person name="Kim H.J."/>
            <person name="Triplett B.A."/>
        </authorList>
    </citation>
    <scope>NUCLEOTIDE SEQUENCE [LARGE SCALE GENOMIC DNA]</scope>
    <source>
        <strain evidence="4 5">DSM 13116</strain>
    </source>
</reference>
<dbReference type="Proteomes" id="UP000198324">
    <property type="component" value="Unassembled WGS sequence"/>
</dbReference>
<dbReference type="GO" id="GO:0009236">
    <property type="term" value="P:cobalamin biosynthetic process"/>
    <property type="evidence" value="ECO:0007669"/>
    <property type="project" value="InterPro"/>
</dbReference>
<keyword evidence="4" id="KW-0456">Lyase</keyword>
<dbReference type="Gene3D" id="3.30.420.180">
    <property type="entry name" value="CobE/GbiG C-terminal domain"/>
    <property type="match status" value="1"/>
</dbReference>
<gene>
    <name evidence="4" type="ORF">SAMN04488503_0875</name>
</gene>
<evidence type="ECO:0000313" key="5">
    <source>
        <dbReference type="Proteomes" id="UP000198324"/>
    </source>
</evidence>
<name>A0A238YD47_9BACT</name>
<dbReference type="GO" id="GO:0016829">
    <property type="term" value="F:lyase activity"/>
    <property type="evidence" value="ECO:0007669"/>
    <property type="project" value="UniProtKB-KW"/>
</dbReference>
<dbReference type="Pfam" id="PF11761">
    <property type="entry name" value="CbiG_mid"/>
    <property type="match status" value="1"/>
</dbReference>
<proteinExistence type="predicted"/>
<dbReference type="PANTHER" id="PTHR37477:SF1">
    <property type="entry name" value="COBALT-PRECORRIN-5A HYDROLASE"/>
    <property type="match status" value="1"/>
</dbReference>